<protein>
    <submittedName>
        <fullName evidence="1">Uncharacterized protein</fullName>
    </submittedName>
</protein>
<evidence type="ECO:0000313" key="1">
    <source>
        <dbReference type="EMBL" id="KAB8224816.1"/>
    </source>
</evidence>
<evidence type="ECO:0000313" key="2">
    <source>
        <dbReference type="Proteomes" id="UP000326799"/>
    </source>
</evidence>
<proteinExistence type="predicted"/>
<organism evidence="1 2">
    <name type="scientific">Aspergillus novoparasiticus</name>
    <dbReference type="NCBI Taxonomy" id="986946"/>
    <lineage>
        <taxon>Eukaryota</taxon>
        <taxon>Fungi</taxon>
        <taxon>Dikarya</taxon>
        <taxon>Ascomycota</taxon>
        <taxon>Pezizomycotina</taxon>
        <taxon>Eurotiomycetes</taxon>
        <taxon>Eurotiomycetidae</taxon>
        <taxon>Eurotiales</taxon>
        <taxon>Aspergillaceae</taxon>
        <taxon>Aspergillus</taxon>
        <taxon>Aspergillus subgen. Circumdati</taxon>
    </lineage>
</organism>
<name>A0A5N6F4Z3_9EURO</name>
<accession>A0A5N6F4Z3</accession>
<sequence length="52" mass="6028">MHLPLYCGDVCRELIREIALGARLGSWKKDSLNKELNPQHRILHIRCESDKA</sequence>
<reference evidence="1 2" key="1">
    <citation type="submission" date="2019-04" db="EMBL/GenBank/DDBJ databases">
        <title>Fungal friends and foes A comparative genomics study of 23 Aspergillus species from section Flavi.</title>
        <authorList>
            <consortium name="DOE Joint Genome Institute"/>
            <person name="Kjaerbolling I."/>
            <person name="Vesth T.C."/>
            <person name="Frisvad J.C."/>
            <person name="Nybo J.L."/>
            <person name="Theobald S."/>
            <person name="Kildgaard S."/>
            <person name="Petersen T.I."/>
            <person name="Kuo A."/>
            <person name="Sato A."/>
            <person name="Lyhne E.K."/>
            <person name="Kogle M.E."/>
            <person name="Wiebenga A."/>
            <person name="Kun R.S."/>
            <person name="Lubbers R.J."/>
            <person name="Makela M.R."/>
            <person name="Barry K."/>
            <person name="Chovatia M."/>
            <person name="Clum A."/>
            <person name="Daum C."/>
            <person name="Haridas S."/>
            <person name="He G."/>
            <person name="LaButti K."/>
            <person name="Lipzen A."/>
            <person name="Mondo S."/>
            <person name="Pangilinan J."/>
            <person name="Riley R."/>
            <person name="Salamov A."/>
            <person name="Simmons B.A."/>
            <person name="Magnuson J.K."/>
            <person name="Henrissat B."/>
            <person name="Mortensen U.H."/>
            <person name="Larsen T.O."/>
            <person name="De vries R.P."/>
            <person name="Grigoriev I.V."/>
            <person name="Machida M."/>
            <person name="Baker S.E."/>
            <person name="Andersen M.R."/>
        </authorList>
    </citation>
    <scope>NUCLEOTIDE SEQUENCE [LARGE SCALE GENOMIC DNA]</scope>
    <source>
        <strain evidence="1 2">CBS 126849</strain>
    </source>
</reference>
<dbReference type="Proteomes" id="UP000326799">
    <property type="component" value="Unassembled WGS sequence"/>
</dbReference>
<keyword evidence="2" id="KW-1185">Reference proteome</keyword>
<gene>
    <name evidence="1" type="ORF">BDV33DRAFT_164757</name>
</gene>
<dbReference type="AlphaFoldDB" id="A0A5N6F4Z3"/>
<dbReference type="EMBL" id="ML733397">
    <property type="protein sequence ID" value="KAB8224816.1"/>
    <property type="molecule type" value="Genomic_DNA"/>
</dbReference>